<sequence>MVNFLRYFLFFFLTTSSILAQDITYEAYFRSDSVKAGMPLEYVLNVQYPKEIDVLLPDTTFNFGDFLLTGRKFAPTYSDSIFSYDSVVYELTSFSIEKIQTLSLPIKYYTESDSGELNTNTDTLYFVEYIPVVSDTLQVKENTAFQPLEKLINYPILTLVVIFVIVVIIILIIVLARPLKIALKKWRLKRKYNRIRNSFEKQEVNNRHDASKKLALWKRLLEVPTDIPVPALTTDEIIKFSDTSQIETELRSIDRYIYSNKNDNSDLMVAYDKLLSLSDNILEQKLQRLSHARK</sequence>
<evidence type="ECO:0000256" key="1">
    <source>
        <dbReference type="SAM" id="Phobius"/>
    </source>
</evidence>
<gene>
    <name evidence="3" type="ORF">HH304_09355</name>
</gene>
<keyword evidence="1" id="KW-0812">Transmembrane</keyword>
<organism evidence="3 4">
    <name type="scientific">Marinigracilibium pacificum</name>
    <dbReference type="NCBI Taxonomy" id="2729599"/>
    <lineage>
        <taxon>Bacteria</taxon>
        <taxon>Pseudomonadati</taxon>
        <taxon>Bacteroidota</taxon>
        <taxon>Cytophagia</taxon>
        <taxon>Cytophagales</taxon>
        <taxon>Flammeovirgaceae</taxon>
        <taxon>Marinigracilibium</taxon>
    </lineage>
</organism>
<feature type="chain" id="PRO_5032947812" description="Oxygen tolerance protein BatD" evidence="2">
    <location>
        <begin position="21"/>
        <end position="294"/>
    </location>
</feature>
<keyword evidence="1" id="KW-0472">Membrane</keyword>
<feature type="signal peptide" evidence="2">
    <location>
        <begin position="1"/>
        <end position="20"/>
    </location>
</feature>
<dbReference type="Proteomes" id="UP000559010">
    <property type="component" value="Unassembled WGS sequence"/>
</dbReference>
<accession>A0A848IZ94</accession>
<keyword evidence="2" id="KW-0732">Signal</keyword>
<dbReference type="AlphaFoldDB" id="A0A848IZ94"/>
<evidence type="ECO:0000313" key="4">
    <source>
        <dbReference type="Proteomes" id="UP000559010"/>
    </source>
</evidence>
<reference evidence="3 4" key="1">
    <citation type="submission" date="2020-04" db="EMBL/GenBank/DDBJ databases">
        <title>Flammeovirgaceae bacterium KN852 isolated from deep sea.</title>
        <authorList>
            <person name="Zhang D.-C."/>
        </authorList>
    </citation>
    <scope>NUCLEOTIDE SEQUENCE [LARGE SCALE GENOMIC DNA]</scope>
    <source>
        <strain evidence="3 4">KN852</strain>
    </source>
</reference>
<keyword evidence="4" id="KW-1185">Reference proteome</keyword>
<name>A0A848IZ94_9BACT</name>
<proteinExistence type="predicted"/>
<evidence type="ECO:0000256" key="2">
    <source>
        <dbReference type="SAM" id="SignalP"/>
    </source>
</evidence>
<evidence type="ECO:0000313" key="3">
    <source>
        <dbReference type="EMBL" id="NMM48605.1"/>
    </source>
</evidence>
<comment type="caution">
    <text evidence="3">The sequence shown here is derived from an EMBL/GenBank/DDBJ whole genome shotgun (WGS) entry which is preliminary data.</text>
</comment>
<evidence type="ECO:0008006" key="5">
    <source>
        <dbReference type="Google" id="ProtNLM"/>
    </source>
</evidence>
<dbReference type="RefSeq" id="WP_169680699.1">
    <property type="nucleotide sequence ID" value="NZ_JABBNU010000005.1"/>
</dbReference>
<feature type="transmembrane region" description="Helical" evidence="1">
    <location>
        <begin position="154"/>
        <end position="176"/>
    </location>
</feature>
<keyword evidence="1" id="KW-1133">Transmembrane helix</keyword>
<dbReference type="EMBL" id="JABBNU010000005">
    <property type="protein sequence ID" value="NMM48605.1"/>
    <property type="molecule type" value="Genomic_DNA"/>
</dbReference>
<protein>
    <recommendedName>
        <fullName evidence="5">Oxygen tolerance protein BatD</fullName>
    </recommendedName>
</protein>